<dbReference type="Proteomes" id="UP000480178">
    <property type="component" value="Chromosome"/>
</dbReference>
<feature type="binding site" evidence="8 10">
    <location>
        <begin position="51"/>
        <end position="54"/>
    </location>
    <ligand>
        <name>substrate</name>
    </ligand>
</feature>
<dbReference type="InterPro" id="IPR036343">
    <property type="entry name" value="GluRdtase_N_sf"/>
</dbReference>
<keyword evidence="4 8" id="KW-0521">NADP</keyword>
<dbReference type="RefSeq" id="WP_162446372.1">
    <property type="nucleotide sequence ID" value="NZ_CP048222.1"/>
</dbReference>
<evidence type="ECO:0000256" key="5">
    <source>
        <dbReference type="ARBA" id="ARBA00023002"/>
    </source>
</evidence>
<gene>
    <name evidence="8" type="primary">hemA</name>
    <name evidence="17" type="ORF">GXP67_28925</name>
</gene>
<dbReference type="CDD" id="cd05213">
    <property type="entry name" value="NAD_bind_Glutamyl_tRNA_reduct"/>
    <property type="match status" value="1"/>
</dbReference>
<dbReference type="PANTHER" id="PTHR43013:SF1">
    <property type="entry name" value="GLUTAMYL-TRNA REDUCTASE"/>
    <property type="match status" value="1"/>
</dbReference>
<dbReference type="KEGG" id="rhoz:GXP67_28925"/>
<dbReference type="AlphaFoldDB" id="A0A6C0GS08"/>
<keyword evidence="18" id="KW-1185">Reference proteome</keyword>
<feature type="site" description="Important for activity" evidence="8 12">
    <location>
        <position position="101"/>
    </location>
</feature>
<dbReference type="GO" id="GO:0008883">
    <property type="term" value="F:glutamyl-tRNA reductase activity"/>
    <property type="evidence" value="ECO:0007669"/>
    <property type="project" value="UniProtKB-UniRule"/>
</dbReference>
<comment type="catalytic activity">
    <reaction evidence="7 8 13">
        <text>(S)-4-amino-5-oxopentanoate + tRNA(Glu) + NADP(+) = L-glutamyl-tRNA(Glu) + NADPH + H(+)</text>
        <dbReference type="Rhea" id="RHEA:12344"/>
        <dbReference type="Rhea" id="RHEA-COMP:9663"/>
        <dbReference type="Rhea" id="RHEA-COMP:9680"/>
        <dbReference type="ChEBI" id="CHEBI:15378"/>
        <dbReference type="ChEBI" id="CHEBI:57501"/>
        <dbReference type="ChEBI" id="CHEBI:57783"/>
        <dbReference type="ChEBI" id="CHEBI:58349"/>
        <dbReference type="ChEBI" id="CHEBI:78442"/>
        <dbReference type="ChEBI" id="CHEBI:78520"/>
        <dbReference type="EC" id="1.2.1.70"/>
    </reaction>
</comment>
<dbReference type="HAMAP" id="MF_00087">
    <property type="entry name" value="Glu_tRNA_reductase"/>
    <property type="match status" value="1"/>
</dbReference>
<proteinExistence type="inferred from homology"/>
<reference evidence="17 18" key="1">
    <citation type="submission" date="2020-01" db="EMBL/GenBank/DDBJ databases">
        <authorList>
            <person name="Kim M.K."/>
        </authorList>
    </citation>
    <scope>NUCLEOTIDE SEQUENCE [LARGE SCALE GENOMIC DNA]</scope>
    <source>
        <strain evidence="17 18">172606-1</strain>
    </source>
</reference>
<evidence type="ECO:0000256" key="7">
    <source>
        <dbReference type="ARBA" id="ARBA00047464"/>
    </source>
</evidence>
<feature type="domain" description="Glutamyl-tRNA reductase N-terminal" evidence="16">
    <location>
        <begin position="8"/>
        <end position="158"/>
    </location>
</feature>
<dbReference type="FunFam" id="3.30.460.30:FF:000001">
    <property type="entry name" value="Glutamyl-tRNA reductase"/>
    <property type="match status" value="1"/>
</dbReference>
<evidence type="ECO:0000256" key="6">
    <source>
        <dbReference type="ARBA" id="ARBA00023244"/>
    </source>
</evidence>
<comment type="pathway">
    <text evidence="1 8 13">Porphyrin-containing compound metabolism; protoporphyrin-IX biosynthesis; 5-aminolevulinate from L-glutamyl-tRNA(Glu): step 1/2.</text>
</comment>
<dbReference type="Pfam" id="PF01488">
    <property type="entry name" value="Shikimate_DH"/>
    <property type="match status" value="1"/>
</dbReference>
<dbReference type="SUPFAM" id="SSF69075">
    <property type="entry name" value="Glutamyl tRNA-reductase dimerization domain"/>
    <property type="match status" value="1"/>
</dbReference>
<comment type="miscellaneous">
    <text evidence="8">During catalysis, the active site Cys acts as a nucleophile attacking the alpha-carbonyl group of tRNA-bound glutamate with the formation of a thioester intermediate between enzyme and glutamate, and the concomitant release of tRNA(Glu). The thioester intermediate is finally reduced by direct hydride transfer from NADPH, to form the product GSA.</text>
</comment>
<feature type="active site" description="Nucleophile" evidence="8 9">
    <location>
        <position position="52"/>
    </location>
</feature>
<dbReference type="InterPro" id="IPR036291">
    <property type="entry name" value="NAD(P)-bd_dom_sf"/>
</dbReference>
<feature type="binding site" evidence="8 10">
    <location>
        <position position="111"/>
    </location>
    <ligand>
        <name>substrate</name>
    </ligand>
</feature>
<evidence type="ECO:0000256" key="8">
    <source>
        <dbReference type="HAMAP-Rule" id="MF_00087"/>
    </source>
</evidence>
<dbReference type="NCBIfam" id="TIGR01035">
    <property type="entry name" value="hemA"/>
    <property type="match status" value="1"/>
</dbReference>
<organism evidence="17 18">
    <name type="scientific">Rhodocytophaga rosea</name>
    <dbReference type="NCBI Taxonomy" id="2704465"/>
    <lineage>
        <taxon>Bacteria</taxon>
        <taxon>Pseudomonadati</taxon>
        <taxon>Bacteroidota</taxon>
        <taxon>Cytophagia</taxon>
        <taxon>Cytophagales</taxon>
        <taxon>Rhodocytophagaceae</taxon>
        <taxon>Rhodocytophaga</taxon>
    </lineage>
</organism>
<accession>A0A6C0GS08</accession>
<keyword evidence="5 8" id="KW-0560">Oxidoreductase</keyword>
<dbReference type="GO" id="GO:0050661">
    <property type="term" value="F:NADP binding"/>
    <property type="evidence" value="ECO:0007669"/>
    <property type="project" value="InterPro"/>
</dbReference>
<evidence type="ECO:0000256" key="9">
    <source>
        <dbReference type="PIRSR" id="PIRSR000445-1"/>
    </source>
</evidence>
<evidence type="ECO:0000259" key="15">
    <source>
        <dbReference type="Pfam" id="PF01488"/>
    </source>
</evidence>
<evidence type="ECO:0000256" key="13">
    <source>
        <dbReference type="RuleBase" id="RU000584"/>
    </source>
</evidence>
<evidence type="ECO:0000256" key="1">
    <source>
        <dbReference type="ARBA" id="ARBA00005059"/>
    </source>
</evidence>
<dbReference type="EC" id="1.2.1.70" evidence="3 8"/>
<evidence type="ECO:0000259" key="16">
    <source>
        <dbReference type="Pfam" id="PF05201"/>
    </source>
</evidence>
<dbReference type="Gene3D" id="3.40.50.720">
    <property type="entry name" value="NAD(P)-binding Rossmann-like Domain"/>
    <property type="match status" value="1"/>
</dbReference>
<dbReference type="UniPathway" id="UPA00251">
    <property type="reaction ID" value="UER00316"/>
</dbReference>
<name>A0A6C0GS08_9BACT</name>
<dbReference type="Pfam" id="PF05201">
    <property type="entry name" value="GlutR_N"/>
    <property type="match status" value="1"/>
</dbReference>
<comment type="function">
    <text evidence="8">Catalyzes the NADPH-dependent reduction of glutamyl-tRNA(Glu) to glutamate 1-semialdehyde (GSA).</text>
</comment>
<feature type="domain" description="Tetrapyrrole biosynthesis glutamyl-tRNA reductase dimerisation" evidence="14">
    <location>
        <begin position="319"/>
        <end position="415"/>
    </location>
</feature>
<dbReference type="EMBL" id="CP048222">
    <property type="protein sequence ID" value="QHT70393.1"/>
    <property type="molecule type" value="Genomic_DNA"/>
</dbReference>
<dbReference type="InterPro" id="IPR015895">
    <property type="entry name" value="4pyrrol_synth_GluRdtase_N"/>
</dbReference>
<evidence type="ECO:0000256" key="4">
    <source>
        <dbReference type="ARBA" id="ARBA00022857"/>
    </source>
</evidence>
<dbReference type="InterPro" id="IPR036453">
    <property type="entry name" value="GluRdtase_dimer_dom_sf"/>
</dbReference>
<evidence type="ECO:0000313" key="18">
    <source>
        <dbReference type="Proteomes" id="UP000480178"/>
    </source>
</evidence>
<dbReference type="PIRSF" id="PIRSF000445">
    <property type="entry name" value="4pyrrol_synth_GluRdtase"/>
    <property type="match status" value="1"/>
</dbReference>
<dbReference type="Pfam" id="PF00745">
    <property type="entry name" value="GlutR_dimer"/>
    <property type="match status" value="1"/>
</dbReference>
<dbReference type="InterPro" id="IPR006151">
    <property type="entry name" value="Shikm_DH/Glu-tRNA_Rdtase"/>
</dbReference>
<feature type="domain" description="Quinate/shikimate 5-dehydrogenase/glutamyl-tRNA reductase" evidence="15">
    <location>
        <begin position="175"/>
        <end position="303"/>
    </location>
</feature>
<feature type="binding site" evidence="8 11">
    <location>
        <begin position="191"/>
        <end position="196"/>
    </location>
    <ligand>
        <name>NADP(+)</name>
        <dbReference type="ChEBI" id="CHEBI:58349"/>
    </ligand>
</feature>
<dbReference type="SUPFAM" id="SSF51735">
    <property type="entry name" value="NAD(P)-binding Rossmann-fold domains"/>
    <property type="match status" value="1"/>
</dbReference>
<dbReference type="InterPro" id="IPR015896">
    <property type="entry name" value="4pyrrol_synth_GluRdtase_dimer"/>
</dbReference>
<keyword evidence="6 8" id="KW-0627">Porphyrin biosynthesis</keyword>
<dbReference type="Gene3D" id="3.30.460.30">
    <property type="entry name" value="Glutamyl-tRNA reductase, N-terminal domain"/>
    <property type="match status" value="1"/>
</dbReference>
<dbReference type="SUPFAM" id="SSF69742">
    <property type="entry name" value="Glutamyl tRNA-reductase catalytic, N-terminal domain"/>
    <property type="match status" value="1"/>
</dbReference>
<evidence type="ECO:0000259" key="14">
    <source>
        <dbReference type="Pfam" id="PF00745"/>
    </source>
</evidence>
<evidence type="ECO:0000256" key="11">
    <source>
        <dbReference type="PIRSR" id="PIRSR000445-3"/>
    </source>
</evidence>
<comment type="subunit">
    <text evidence="8">Homodimer.</text>
</comment>
<sequence length="420" mass="46920">MTSLFKAVSLSYKNAPIKVRECVSLNETECKQLLNYLKSNLRLAEVLVLSTCNRTEVYYQAPQDYSQQIIEGIGLVKKLNNLDEIVSFFDVIDSQVEAIRHLFYVSVGLESQVIGDLQIVNQVKRAYQYTTDMGMAGPFLHKLMQSVFSTSKRVVQETGFRDGAASVSYATVELVRELTAGLIHPQVLIIGLGEIGADVCKNLCKAGIGNILVANRTLEKSQAMAAEYPVEVIEWAQISDHVAKADVVISAVPGMQPFLRKSFIEKLSIPDYKYFIDLSMPRSIENSIETIPGVLLFNIDAIKSKASQALEKRKAAIPQVKELIADATQTFSEWVQETAISPVIHGLKESLEQIRQGEINRFMKNMTEEENKKVEQITKSIIQKILKSPVVELKAACKRDDAEQLSEALRALFKLEDSQI</sequence>
<evidence type="ECO:0000313" key="17">
    <source>
        <dbReference type="EMBL" id="QHT70393.1"/>
    </source>
</evidence>
<comment type="domain">
    <text evidence="8">Possesses an unusual extended V-shaped dimeric structure with each monomer consisting of three distinct domains arranged along a curved 'spinal' alpha-helix. The N-terminal catalytic domain specifically recognizes the glutamate moiety of the substrate. The second domain is the NADPH-binding domain, and the third C-terminal domain is responsible for dimerization.</text>
</comment>
<comment type="similarity">
    <text evidence="2 8 13">Belongs to the glutamyl-tRNA reductase family.</text>
</comment>
<feature type="binding site" evidence="8 10">
    <location>
        <position position="122"/>
    </location>
    <ligand>
        <name>substrate</name>
    </ligand>
</feature>
<protein>
    <recommendedName>
        <fullName evidence="3 8">Glutamyl-tRNA reductase</fullName>
        <shortName evidence="8">GluTR</shortName>
        <ecNumber evidence="3 8">1.2.1.70</ecNumber>
    </recommendedName>
</protein>
<evidence type="ECO:0000256" key="3">
    <source>
        <dbReference type="ARBA" id="ARBA00012970"/>
    </source>
</evidence>
<feature type="binding site" evidence="8 10">
    <location>
        <begin position="116"/>
        <end position="118"/>
    </location>
    <ligand>
        <name>substrate</name>
    </ligand>
</feature>
<dbReference type="PANTHER" id="PTHR43013">
    <property type="entry name" value="GLUTAMYL-TRNA REDUCTASE"/>
    <property type="match status" value="1"/>
</dbReference>
<evidence type="ECO:0000256" key="10">
    <source>
        <dbReference type="PIRSR" id="PIRSR000445-2"/>
    </source>
</evidence>
<evidence type="ECO:0000256" key="12">
    <source>
        <dbReference type="PIRSR" id="PIRSR000445-4"/>
    </source>
</evidence>
<evidence type="ECO:0000256" key="2">
    <source>
        <dbReference type="ARBA" id="ARBA00005916"/>
    </source>
</evidence>
<dbReference type="InterPro" id="IPR000343">
    <property type="entry name" value="4pyrrol_synth_GluRdtase"/>
</dbReference>
<dbReference type="GO" id="GO:0019353">
    <property type="term" value="P:protoporphyrinogen IX biosynthetic process from glutamate"/>
    <property type="evidence" value="ECO:0007669"/>
    <property type="project" value="TreeGrafter"/>
</dbReference>